<sequence length="316" mass="36851">MDKQDELLKEAETLARYMSGYQHELPPNISKTSPAPEEAREELLQQCEAIWKQMEECQSKLTMSGPETLPETDVQLYLLMMQVKALTAEYEQWQKRTPEIISDNQDVLGKEELEKIARELEMVLSSVQAKNKKLKKDLEKNAGKTTQPELFDMFNACKRHTAAQQNYLEQNWLDGQQKIVDALTSRQDELKNQLTAFSEKRVYQDIAGKLYKVRAHKEELLSALGDFLEEHFPLPQEQENQSKKKKGQSGKKSVQLMTLHEILEILINKLMTTPHDPYLVLKPHHWPPYIEMLLRYGIALRHPEDTKRIRLEAFHQ</sequence>
<accession>A0A1L8FEV3</accession>
<keyword evidence="4" id="KW-0158">Chromosome</keyword>
<evidence type="ECO:0000313" key="8">
    <source>
        <dbReference type="Proteomes" id="UP000186698"/>
    </source>
</evidence>
<evidence type="ECO:0000256" key="4">
    <source>
        <dbReference type="ARBA" id="ARBA00022454"/>
    </source>
</evidence>
<dbReference type="GO" id="GO:0000775">
    <property type="term" value="C:chromosome, centromeric region"/>
    <property type="evidence" value="ECO:0007669"/>
    <property type="project" value="UniProtKB-SubCell"/>
</dbReference>
<dbReference type="GO" id="GO:0000070">
    <property type="term" value="P:mitotic sister chromatid segregation"/>
    <property type="evidence" value="ECO:0000318"/>
    <property type="project" value="GO_Central"/>
</dbReference>
<name>A0A1L8FEV3_XENLA</name>
<dbReference type="InterPro" id="IPR020993">
    <property type="entry name" value="Centromere_CenpK"/>
</dbReference>
<dbReference type="PaxDb" id="8355-A0A1L8FEV3"/>
<dbReference type="RefSeq" id="XP_018083898.1">
    <property type="nucleotide sequence ID" value="XM_018228409.2"/>
</dbReference>
<dbReference type="OrthoDB" id="9445768at2759"/>
<evidence type="ECO:0000256" key="1">
    <source>
        <dbReference type="ARBA" id="ARBA00004123"/>
    </source>
</evidence>
<dbReference type="PANTHER" id="PTHR14401">
    <property type="entry name" value="CENTROMERE PROTEIN K"/>
    <property type="match status" value="1"/>
</dbReference>
<dbReference type="GO" id="GO:0051382">
    <property type="term" value="P:kinetochore assembly"/>
    <property type="evidence" value="ECO:0007669"/>
    <property type="project" value="InterPro"/>
</dbReference>
<dbReference type="OMA" id="NACKRHT"/>
<dbReference type="AlphaFoldDB" id="A0A1L8FEV3"/>
<dbReference type="GeneID" id="108697933"/>
<organism evidence="8 9">
    <name type="scientific">Xenopus laevis</name>
    <name type="common">African clawed frog</name>
    <dbReference type="NCBI Taxonomy" id="8355"/>
    <lineage>
        <taxon>Eukaryota</taxon>
        <taxon>Metazoa</taxon>
        <taxon>Chordata</taxon>
        <taxon>Craniata</taxon>
        <taxon>Vertebrata</taxon>
        <taxon>Euteleostomi</taxon>
        <taxon>Amphibia</taxon>
        <taxon>Batrachia</taxon>
        <taxon>Anura</taxon>
        <taxon>Pipoidea</taxon>
        <taxon>Pipidae</taxon>
        <taxon>Xenopodinae</taxon>
        <taxon>Xenopus</taxon>
        <taxon>Xenopus</taxon>
    </lineage>
</organism>
<keyword evidence="8" id="KW-1185">Reference proteome</keyword>
<dbReference type="Proteomes" id="UP000186698">
    <property type="component" value="Chromosome 7S"/>
</dbReference>
<proteinExistence type="inferred from homology"/>
<evidence type="ECO:0000256" key="7">
    <source>
        <dbReference type="ARBA" id="ARBA00023328"/>
    </source>
</evidence>
<gene>
    <name evidence="9" type="primary">LOC108697933</name>
</gene>
<protein>
    <submittedName>
        <fullName evidence="9">Centromere protein K-like</fullName>
    </submittedName>
</protein>
<comment type="similarity">
    <text evidence="3">Belongs to the CENP-K/MCM22 family.</text>
</comment>
<keyword evidence="7" id="KW-0137">Centromere</keyword>
<dbReference type="PANTHER" id="PTHR14401:SF6">
    <property type="entry name" value="CENTROMERE PROTEIN K"/>
    <property type="match status" value="1"/>
</dbReference>
<evidence type="ECO:0000313" key="9">
    <source>
        <dbReference type="RefSeq" id="XP_018083898.1"/>
    </source>
</evidence>
<evidence type="ECO:0000256" key="5">
    <source>
        <dbReference type="ARBA" id="ARBA00023054"/>
    </source>
</evidence>
<evidence type="ECO:0000256" key="3">
    <source>
        <dbReference type="ARBA" id="ARBA00005795"/>
    </source>
</evidence>
<reference evidence="9" key="1">
    <citation type="submission" date="2025-08" db="UniProtKB">
        <authorList>
            <consortium name="RefSeq"/>
        </authorList>
    </citation>
    <scope>IDENTIFICATION</scope>
    <source>
        <strain evidence="9">J_2021</strain>
        <tissue evidence="9">Erythrocytes</tissue>
    </source>
</reference>
<keyword evidence="5" id="KW-0175">Coiled coil</keyword>
<evidence type="ECO:0000256" key="6">
    <source>
        <dbReference type="ARBA" id="ARBA00023242"/>
    </source>
</evidence>
<dbReference type="KEGG" id="xla:108697933"/>
<dbReference type="STRING" id="8355.A0A1L8FEV3"/>
<dbReference type="GO" id="GO:0005634">
    <property type="term" value="C:nucleus"/>
    <property type="evidence" value="ECO:0007669"/>
    <property type="project" value="UniProtKB-SubCell"/>
</dbReference>
<keyword evidence="6" id="KW-0539">Nucleus</keyword>
<evidence type="ECO:0000256" key="2">
    <source>
        <dbReference type="ARBA" id="ARBA00004584"/>
    </source>
</evidence>
<dbReference type="Pfam" id="PF11802">
    <property type="entry name" value="CENP-K"/>
    <property type="match status" value="2"/>
</dbReference>
<comment type="subcellular location">
    <subcellularLocation>
        <location evidence="2">Chromosome</location>
        <location evidence="2">Centromere</location>
    </subcellularLocation>
    <subcellularLocation>
        <location evidence="1">Nucleus</location>
    </subcellularLocation>
</comment>